<evidence type="ECO:0000256" key="1">
    <source>
        <dbReference type="SAM" id="MobiDB-lite"/>
    </source>
</evidence>
<comment type="caution">
    <text evidence="2">The sequence shown here is derived from an EMBL/GenBank/DDBJ whole genome shotgun (WGS) entry which is preliminary data.</text>
</comment>
<feature type="compositionally biased region" description="Basic and acidic residues" evidence="1">
    <location>
        <begin position="48"/>
        <end position="59"/>
    </location>
</feature>
<accession>A0AAV7UCR5</accession>
<protein>
    <submittedName>
        <fullName evidence="2">Uncharacterized protein</fullName>
    </submittedName>
</protein>
<feature type="region of interest" description="Disordered" evidence="1">
    <location>
        <begin position="38"/>
        <end position="149"/>
    </location>
</feature>
<evidence type="ECO:0000313" key="2">
    <source>
        <dbReference type="EMBL" id="KAJ1185784.1"/>
    </source>
</evidence>
<organism evidence="2 3">
    <name type="scientific">Pleurodeles waltl</name>
    <name type="common">Iberian ribbed newt</name>
    <dbReference type="NCBI Taxonomy" id="8319"/>
    <lineage>
        <taxon>Eukaryota</taxon>
        <taxon>Metazoa</taxon>
        <taxon>Chordata</taxon>
        <taxon>Craniata</taxon>
        <taxon>Vertebrata</taxon>
        <taxon>Euteleostomi</taxon>
        <taxon>Amphibia</taxon>
        <taxon>Batrachia</taxon>
        <taxon>Caudata</taxon>
        <taxon>Salamandroidea</taxon>
        <taxon>Salamandridae</taxon>
        <taxon>Pleurodelinae</taxon>
        <taxon>Pleurodeles</taxon>
    </lineage>
</organism>
<keyword evidence="3" id="KW-1185">Reference proteome</keyword>
<sequence>MCLVIRPVGTYNELGPIGRCPKGTVKEITCRCQHVQKNNLEEEMAEEEEKRRTYEKDVGEDSGGDCEEPETQEAEAGASYNVGGDADPADEWSARGEQKTRPKEVKEGDMFERTGEDKNQKCQENQTAKKTKGPQFRDPEPATSQEGRG</sequence>
<dbReference type="Proteomes" id="UP001066276">
    <property type="component" value="Chromosome 3_1"/>
</dbReference>
<gene>
    <name evidence="2" type="ORF">NDU88_002571</name>
</gene>
<reference evidence="2" key="1">
    <citation type="journal article" date="2022" name="bioRxiv">
        <title>Sequencing and chromosome-scale assembly of the giantPleurodeles waltlgenome.</title>
        <authorList>
            <person name="Brown T."/>
            <person name="Elewa A."/>
            <person name="Iarovenko S."/>
            <person name="Subramanian E."/>
            <person name="Araus A.J."/>
            <person name="Petzold A."/>
            <person name="Susuki M."/>
            <person name="Suzuki K.-i.T."/>
            <person name="Hayashi T."/>
            <person name="Toyoda A."/>
            <person name="Oliveira C."/>
            <person name="Osipova E."/>
            <person name="Leigh N.D."/>
            <person name="Simon A."/>
            <person name="Yun M.H."/>
        </authorList>
    </citation>
    <scope>NUCLEOTIDE SEQUENCE</scope>
    <source>
        <strain evidence="2">20211129_DDA</strain>
        <tissue evidence="2">Liver</tissue>
    </source>
</reference>
<name>A0AAV7UCR5_PLEWA</name>
<evidence type="ECO:0000313" key="3">
    <source>
        <dbReference type="Proteomes" id="UP001066276"/>
    </source>
</evidence>
<dbReference type="EMBL" id="JANPWB010000005">
    <property type="protein sequence ID" value="KAJ1185784.1"/>
    <property type="molecule type" value="Genomic_DNA"/>
</dbReference>
<proteinExistence type="predicted"/>
<dbReference type="AlphaFoldDB" id="A0AAV7UCR5"/>
<feature type="compositionally biased region" description="Basic and acidic residues" evidence="1">
    <location>
        <begin position="92"/>
        <end position="121"/>
    </location>
</feature>
<feature type="compositionally biased region" description="Acidic residues" evidence="1">
    <location>
        <begin position="60"/>
        <end position="73"/>
    </location>
</feature>